<keyword evidence="3" id="KW-0408">Iron</keyword>
<dbReference type="EMBL" id="UOEB01000302">
    <property type="protein sequence ID" value="VAV86165.1"/>
    <property type="molecule type" value="Genomic_DNA"/>
</dbReference>
<evidence type="ECO:0000313" key="6">
    <source>
        <dbReference type="EMBL" id="VAV86165.1"/>
    </source>
</evidence>
<proteinExistence type="predicted"/>
<keyword evidence="1" id="KW-0004">4Fe-4S</keyword>
<evidence type="ECO:0000256" key="1">
    <source>
        <dbReference type="ARBA" id="ARBA00022485"/>
    </source>
</evidence>
<keyword evidence="4" id="KW-0411">Iron-sulfur</keyword>
<feature type="domain" description="4Fe-4S ferredoxin-type" evidence="5">
    <location>
        <begin position="124"/>
        <end position="155"/>
    </location>
</feature>
<protein>
    <submittedName>
        <fullName evidence="6">Sulfite reduction-associated complex DsrMKJOP iron-sulfur protein DsrO (=HmeA)</fullName>
    </submittedName>
</protein>
<organism evidence="6">
    <name type="scientific">hydrothermal vent metagenome</name>
    <dbReference type="NCBI Taxonomy" id="652676"/>
    <lineage>
        <taxon>unclassified sequences</taxon>
        <taxon>metagenomes</taxon>
        <taxon>ecological metagenomes</taxon>
    </lineage>
</organism>
<dbReference type="CDD" id="cd10551">
    <property type="entry name" value="PsrB"/>
    <property type="match status" value="1"/>
</dbReference>
<accession>A0A3B0RRF4</accession>
<dbReference type="GO" id="GO:0046872">
    <property type="term" value="F:metal ion binding"/>
    <property type="evidence" value="ECO:0007669"/>
    <property type="project" value="UniProtKB-KW"/>
</dbReference>
<feature type="domain" description="4Fe-4S ferredoxin-type" evidence="5">
    <location>
        <begin position="156"/>
        <end position="185"/>
    </location>
</feature>
<dbReference type="SUPFAM" id="SSF54862">
    <property type="entry name" value="4Fe-4S ferredoxins"/>
    <property type="match status" value="1"/>
</dbReference>
<dbReference type="Gene3D" id="3.30.70.20">
    <property type="match status" value="2"/>
</dbReference>
<reference evidence="6" key="1">
    <citation type="submission" date="2018-06" db="EMBL/GenBank/DDBJ databases">
        <authorList>
            <person name="Zhirakovskaya E."/>
        </authorList>
    </citation>
    <scope>NUCLEOTIDE SEQUENCE</scope>
</reference>
<dbReference type="GO" id="GO:0051539">
    <property type="term" value="F:4 iron, 4 sulfur cluster binding"/>
    <property type="evidence" value="ECO:0007669"/>
    <property type="project" value="UniProtKB-KW"/>
</dbReference>
<dbReference type="InterPro" id="IPR017896">
    <property type="entry name" value="4Fe4S_Fe-S-bd"/>
</dbReference>
<evidence type="ECO:0000256" key="2">
    <source>
        <dbReference type="ARBA" id="ARBA00022723"/>
    </source>
</evidence>
<sequence>MSENKDKNGSRRDFISKGLKLGLLTAIGGAAVAKSLESEEMVELMDTDGNLIQVPVTKIEEHSSLKGDDYNPREGFPNKKFVMVIDLARCKNAKQCIKSCNKNHFVTGDNAWIKVYKMQDNEESSPYWMPNLCQHCDKPACVKVCPVDATFKRRDGIVLIDNERCIGCRFCMAACPYSVRVFNWSEPEQGEMTEVTMTMEHGDQMDHNAGYTPDYAGFPSVRGTVDKCDFCPHMIDQKLLPHCVSACPNGVYFFGDLYEDTVTNGDETFQLSKLLKDNAGYRLMEDLGTAPSVYYLPPKDRQVDFEDGLKNYTEFESVEKTKES</sequence>
<dbReference type="PROSITE" id="PS00198">
    <property type="entry name" value="4FE4S_FER_1"/>
    <property type="match status" value="1"/>
</dbReference>
<evidence type="ECO:0000256" key="3">
    <source>
        <dbReference type="ARBA" id="ARBA00023004"/>
    </source>
</evidence>
<evidence type="ECO:0000259" key="5">
    <source>
        <dbReference type="PROSITE" id="PS51379"/>
    </source>
</evidence>
<dbReference type="InterPro" id="IPR006311">
    <property type="entry name" value="TAT_signal"/>
</dbReference>
<dbReference type="InterPro" id="IPR017900">
    <property type="entry name" value="4Fe4S_Fe_S_CS"/>
</dbReference>
<dbReference type="PANTHER" id="PTHR43177">
    <property type="entry name" value="PROTEIN NRFC"/>
    <property type="match status" value="1"/>
</dbReference>
<dbReference type="PROSITE" id="PS51318">
    <property type="entry name" value="TAT"/>
    <property type="match status" value="1"/>
</dbReference>
<dbReference type="PROSITE" id="PS51379">
    <property type="entry name" value="4FE4S_FER_2"/>
    <property type="match status" value="2"/>
</dbReference>
<dbReference type="PANTHER" id="PTHR43177:SF3">
    <property type="entry name" value="PROTEIN NRFC HOMOLOG"/>
    <property type="match status" value="1"/>
</dbReference>
<keyword evidence="2" id="KW-0479">Metal-binding</keyword>
<dbReference type="InterPro" id="IPR050954">
    <property type="entry name" value="ET_IronSulfur_Cluster-Binding"/>
</dbReference>
<dbReference type="Pfam" id="PF13247">
    <property type="entry name" value="Fer4_11"/>
    <property type="match status" value="1"/>
</dbReference>
<gene>
    <name evidence="6" type="ORF">MNBD_BACTEROID02-1645</name>
</gene>
<dbReference type="AlphaFoldDB" id="A0A3B0RRF4"/>
<name>A0A3B0RRF4_9ZZZZ</name>
<evidence type="ECO:0000256" key="4">
    <source>
        <dbReference type="ARBA" id="ARBA00023014"/>
    </source>
</evidence>